<dbReference type="PRINTS" id="PR00368">
    <property type="entry name" value="FADPNR"/>
</dbReference>
<dbReference type="InterPro" id="IPR036188">
    <property type="entry name" value="FAD/NAD-bd_sf"/>
</dbReference>
<comment type="cofactor">
    <cofactor evidence="1">
        <name>FAD</name>
        <dbReference type="ChEBI" id="CHEBI:57692"/>
    </cofactor>
</comment>
<organism evidence="7 8">
    <name type="scientific">Acinetobacter wanghuae</name>
    <dbReference type="NCBI Taxonomy" id="2662362"/>
    <lineage>
        <taxon>Bacteria</taxon>
        <taxon>Pseudomonadati</taxon>
        <taxon>Pseudomonadota</taxon>
        <taxon>Gammaproteobacteria</taxon>
        <taxon>Moraxellales</taxon>
        <taxon>Moraxellaceae</taxon>
        <taxon>Acinetobacter</taxon>
    </lineage>
</organism>
<dbReference type="InterPro" id="IPR028202">
    <property type="entry name" value="Reductase_C"/>
</dbReference>
<dbReference type="GO" id="GO:0005737">
    <property type="term" value="C:cytoplasm"/>
    <property type="evidence" value="ECO:0007669"/>
    <property type="project" value="TreeGrafter"/>
</dbReference>
<dbReference type="PANTHER" id="PTHR43557:SF2">
    <property type="entry name" value="RIESKE DOMAIN-CONTAINING PROTEIN-RELATED"/>
    <property type="match status" value="1"/>
</dbReference>
<dbReference type="InterPro" id="IPR023753">
    <property type="entry name" value="FAD/NAD-binding_dom"/>
</dbReference>
<dbReference type="Pfam" id="PF07992">
    <property type="entry name" value="Pyr_redox_2"/>
    <property type="match status" value="1"/>
</dbReference>
<dbReference type="InterPro" id="IPR050446">
    <property type="entry name" value="FAD-oxidoreductase/Apoptosis"/>
</dbReference>
<keyword evidence="4" id="KW-0560">Oxidoreductase</keyword>
<dbReference type="EMBL" id="WITK01000009">
    <property type="protein sequence ID" value="MQW92026.1"/>
    <property type="molecule type" value="Genomic_DNA"/>
</dbReference>
<evidence type="ECO:0000313" key="7">
    <source>
        <dbReference type="EMBL" id="MQW92026.1"/>
    </source>
</evidence>
<dbReference type="Pfam" id="PF14759">
    <property type="entry name" value="Reductase_C"/>
    <property type="match status" value="1"/>
</dbReference>
<dbReference type="Proteomes" id="UP000480556">
    <property type="component" value="Unassembled WGS sequence"/>
</dbReference>
<proteinExistence type="predicted"/>
<dbReference type="Gene3D" id="3.50.50.60">
    <property type="entry name" value="FAD/NAD(P)-binding domain"/>
    <property type="match status" value="2"/>
</dbReference>
<evidence type="ECO:0000259" key="5">
    <source>
        <dbReference type="Pfam" id="PF07992"/>
    </source>
</evidence>
<dbReference type="PANTHER" id="PTHR43557">
    <property type="entry name" value="APOPTOSIS-INDUCING FACTOR 1"/>
    <property type="match status" value="1"/>
</dbReference>
<comment type="caution">
    <text evidence="7">The sequence shown here is derived from an EMBL/GenBank/DDBJ whole genome shotgun (WGS) entry which is preliminary data.</text>
</comment>
<feature type="domain" description="FAD/NAD(P)-binding" evidence="5">
    <location>
        <begin position="4"/>
        <end position="301"/>
    </location>
</feature>
<keyword evidence="2" id="KW-0285">Flavoprotein</keyword>
<dbReference type="SUPFAM" id="SSF51905">
    <property type="entry name" value="FAD/NAD(P)-binding domain"/>
    <property type="match status" value="2"/>
</dbReference>
<sequence>MQNMRVVIIGASHAAAQLSASLRQEGWQGEIIMIGNEPHLPYHRPPLSKTFLSGDKTIQDLLIRPASFYEKQQIQFIHGHVVGIDGEKKILDLANGSQITYDKLALCTGASVRKLDIEGSELKGVYYVRNAADISAIQQQIPHAKHAVMIGGGYIGLETAAALRKQGIQVSLLENAPRILQRVTAPELSEFYKRIHQAQGVSIDHNMSIKRVVGSTQVEGVICANGQTMAADLVIVGIGVQPNTELAETAGIDVDHGILIDGYGQTNDPDIVAAGDCTTHFSPHYQRYIRLESVPNANEQAKVAAATLCGKSKTYDALPWFWSDQYDIKLQIAGLNQGYDQLVIRGDRHNSDSFAVFYFKEKKLIAADCVNRPLEFMISKKIIHENIPIHPDDFADESVDLKQLTQ</sequence>
<dbReference type="Gene3D" id="3.30.390.30">
    <property type="match status" value="1"/>
</dbReference>
<dbReference type="AlphaFoldDB" id="A0AA91AFF8"/>
<evidence type="ECO:0000256" key="2">
    <source>
        <dbReference type="ARBA" id="ARBA00022630"/>
    </source>
</evidence>
<evidence type="ECO:0000256" key="3">
    <source>
        <dbReference type="ARBA" id="ARBA00022827"/>
    </source>
</evidence>
<feature type="domain" description="Reductase C-terminal" evidence="6">
    <location>
        <begin position="320"/>
        <end position="404"/>
    </location>
</feature>
<protein>
    <submittedName>
        <fullName evidence="7">Pyridine nucleotide-disulfide oxidoreductase</fullName>
    </submittedName>
</protein>
<evidence type="ECO:0000256" key="4">
    <source>
        <dbReference type="ARBA" id="ARBA00023002"/>
    </source>
</evidence>
<accession>A0AA91AFF8</accession>
<reference evidence="7 8" key="1">
    <citation type="submission" date="2019-10" db="EMBL/GenBank/DDBJ databases">
        <authorList>
            <person name="Dong K."/>
        </authorList>
    </citation>
    <scope>NUCLEOTIDE SEQUENCE [LARGE SCALE GENOMIC DNA]</scope>
    <source>
        <strain evidence="8">dk771</strain>
    </source>
</reference>
<evidence type="ECO:0000259" key="6">
    <source>
        <dbReference type="Pfam" id="PF14759"/>
    </source>
</evidence>
<dbReference type="GO" id="GO:0016651">
    <property type="term" value="F:oxidoreductase activity, acting on NAD(P)H"/>
    <property type="evidence" value="ECO:0007669"/>
    <property type="project" value="TreeGrafter"/>
</dbReference>
<dbReference type="SUPFAM" id="SSF55424">
    <property type="entry name" value="FAD/NAD-linked reductases, dimerisation (C-terminal) domain"/>
    <property type="match status" value="1"/>
</dbReference>
<dbReference type="PRINTS" id="PR00411">
    <property type="entry name" value="PNDRDTASEI"/>
</dbReference>
<evidence type="ECO:0000313" key="8">
    <source>
        <dbReference type="Proteomes" id="UP000480556"/>
    </source>
</evidence>
<gene>
    <name evidence="7" type="ORF">GHJ48_06385</name>
</gene>
<dbReference type="InterPro" id="IPR016156">
    <property type="entry name" value="FAD/NAD-linked_Rdtase_dimer_sf"/>
</dbReference>
<name>A0AA91AFF8_9GAMM</name>
<evidence type="ECO:0000256" key="1">
    <source>
        <dbReference type="ARBA" id="ARBA00001974"/>
    </source>
</evidence>
<keyword evidence="3" id="KW-0274">FAD</keyword>